<dbReference type="EMBL" id="NXLS01000002">
    <property type="protein sequence ID" value="RDU63824.1"/>
    <property type="molecule type" value="Genomic_DNA"/>
</dbReference>
<dbReference type="AlphaFoldDB" id="A0A3D8IGJ2"/>
<proteinExistence type="predicted"/>
<dbReference type="GeneID" id="82535274"/>
<dbReference type="SUPFAM" id="SSF52540">
    <property type="entry name" value="P-loop containing nucleoside triphosphate hydrolases"/>
    <property type="match status" value="1"/>
</dbReference>
<evidence type="ECO:0000313" key="2">
    <source>
        <dbReference type="Proteomes" id="UP000256650"/>
    </source>
</evidence>
<reference evidence="1 2" key="1">
    <citation type="submission" date="2018-04" db="EMBL/GenBank/DDBJ databases">
        <title>Novel Campyloabacter and Helicobacter Species and Strains.</title>
        <authorList>
            <person name="Mannion A.J."/>
            <person name="Shen Z."/>
            <person name="Fox J.G."/>
        </authorList>
    </citation>
    <scope>NUCLEOTIDE SEQUENCE [LARGE SCALE GENOMIC DNA]</scope>
    <source>
        <strain evidence="1 2">MIT 99-5101</strain>
    </source>
</reference>
<keyword evidence="2" id="KW-1185">Reference proteome</keyword>
<comment type="caution">
    <text evidence="1">The sequence shown here is derived from an EMBL/GenBank/DDBJ whole genome shotgun (WGS) entry which is preliminary data.</text>
</comment>
<accession>A0A3D8IGJ2</accession>
<dbReference type="RefSeq" id="WP_115551149.1">
    <property type="nucleotide sequence ID" value="NZ_CAPHNE010000170.1"/>
</dbReference>
<dbReference type="OrthoDB" id="5327280at2"/>
<protein>
    <submittedName>
        <fullName evidence="1">Uncharacterized protein</fullName>
    </submittedName>
</protein>
<dbReference type="InterPro" id="IPR027417">
    <property type="entry name" value="P-loop_NTPase"/>
</dbReference>
<evidence type="ECO:0000313" key="1">
    <source>
        <dbReference type="EMBL" id="RDU63824.1"/>
    </source>
</evidence>
<gene>
    <name evidence="1" type="ORF">CQA43_03120</name>
</gene>
<organism evidence="1 2">
    <name type="scientific">Helicobacter ganmani</name>
    <dbReference type="NCBI Taxonomy" id="60246"/>
    <lineage>
        <taxon>Bacteria</taxon>
        <taxon>Pseudomonadati</taxon>
        <taxon>Campylobacterota</taxon>
        <taxon>Epsilonproteobacteria</taxon>
        <taxon>Campylobacterales</taxon>
        <taxon>Helicobacteraceae</taxon>
        <taxon>Helicobacter</taxon>
    </lineage>
</organism>
<sequence length="84" mass="9304">MTEFYDKLNALCKEILSTSLPEGKIKIAICGACGSGKSTLGGRIRKQGFGDFKPYQIAVIDDNVMSLNLFIARPKIKFPPPRRE</sequence>
<dbReference type="Proteomes" id="UP000256650">
    <property type="component" value="Unassembled WGS sequence"/>
</dbReference>
<name>A0A3D8IGJ2_9HELI</name>
<dbReference type="Gene3D" id="3.40.50.300">
    <property type="entry name" value="P-loop containing nucleotide triphosphate hydrolases"/>
    <property type="match status" value="1"/>
</dbReference>